<dbReference type="CDD" id="cd06582">
    <property type="entry name" value="TM_PBP1_LivH_like"/>
    <property type="match status" value="1"/>
</dbReference>
<keyword evidence="6 10" id="KW-1133">Transmembrane helix</keyword>
<keyword evidence="4 10" id="KW-0812">Transmembrane</keyword>
<dbReference type="PANTHER" id="PTHR11795:SF447">
    <property type="entry name" value="ABC TRANSPORTER PERMEASE PROTEIN"/>
    <property type="match status" value="1"/>
</dbReference>
<dbReference type="Proteomes" id="UP001595848">
    <property type="component" value="Unassembled WGS sequence"/>
</dbReference>
<keyword evidence="11" id="KW-0732">Signal</keyword>
<sequence length="558" mass="58317">MLGVTLGLASLSACAQAPAASSGAAPGVATPGVATPQTRPAQAGGLDASLLSLLTSDSSDDKIAAINKLSRLSDPRAAELLAALANNNVYATPDNKLYISDDNGATGKDPLTGASRPMPDGSDTLVINNRVRGAIDNARAIAQLRAPKAADRLAAAQLLQQSGNEALLPIVDEALRKETDSGVRSALSILQARLQLSSKDPAVRRAAARTLGASGNAAFRPILQALLQRRSDGSYAEPDAMVRAAAAAALDHIDRHMEMLGWVGNIFYGLSLGSVLLLAALGLAITFGLMGVINMAHGELLMIGAYATYVVQTLFQHWLPGLMDWYVVAALPVAFVVAALVGMALERTVIRWLYGRPLETLLATWGISLILIQAVRSIFGAQNVEVANPSWMSGGLNLMDGLTITYNRLVVVAFALLVVFFVWLLLNHTRLGLFVRAITQNRSMASCVGVPTGRIDMLAFGLGSGIAGLGGVALSQLGNVGPALGQNYIVDSFMVVVLGGVGQLAGTVVGGLGLGWVNKFLEPYSGAVMAKIAILVLVVLFIQKRPQGIFAPKGRSSE</sequence>
<feature type="transmembrane region" description="Helical" evidence="10">
    <location>
        <begin position="325"/>
        <end position="345"/>
    </location>
</feature>
<comment type="similarity">
    <text evidence="8">Belongs to the binding-protein-dependent transport system permease family. LivHM subfamily.</text>
</comment>
<evidence type="ECO:0000256" key="8">
    <source>
        <dbReference type="ARBA" id="ARBA00037998"/>
    </source>
</evidence>
<dbReference type="EMBL" id="JBHSBV010000003">
    <property type="protein sequence ID" value="MFC4201165.1"/>
    <property type="molecule type" value="Genomic_DNA"/>
</dbReference>
<dbReference type="InterPro" id="IPR004155">
    <property type="entry name" value="PBS_lyase_HEAT"/>
</dbReference>
<gene>
    <name evidence="12" type="primary">urtB</name>
    <name evidence="12" type="ORF">ACFOY1_09385</name>
</gene>
<feature type="chain" id="PRO_5046163258" evidence="11">
    <location>
        <begin position="20"/>
        <end position="558"/>
    </location>
</feature>
<dbReference type="Pfam" id="PF02653">
    <property type="entry name" value="BPD_transp_2"/>
    <property type="match status" value="1"/>
</dbReference>
<keyword evidence="2" id="KW-0813">Transport</keyword>
<accession>A0ABV8NW27</accession>
<evidence type="ECO:0000256" key="5">
    <source>
        <dbReference type="ARBA" id="ARBA00022970"/>
    </source>
</evidence>
<dbReference type="InterPro" id="IPR017779">
    <property type="entry name" value="ABC_UrtB_bac"/>
</dbReference>
<evidence type="ECO:0000256" key="10">
    <source>
        <dbReference type="SAM" id="Phobius"/>
    </source>
</evidence>
<keyword evidence="3" id="KW-1003">Cell membrane</keyword>
<evidence type="ECO:0000256" key="11">
    <source>
        <dbReference type="SAM" id="SignalP"/>
    </source>
</evidence>
<reference evidence="13" key="1">
    <citation type="journal article" date="2019" name="Int. J. Syst. Evol. Microbiol.">
        <title>The Global Catalogue of Microorganisms (GCM) 10K type strain sequencing project: providing services to taxonomists for standard genome sequencing and annotation.</title>
        <authorList>
            <consortium name="The Broad Institute Genomics Platform"/>
            <consortium name="The Broad Institute Genome Sequencing Center for Infectious Disease"/>
            <person name="Wu L."/>
            <person name="Ma J."/>
        </authorList>
    </citation>
    <scope>NUCLEOTIDE SEQUENCE [LARGE SCALE GENOMIC DNA]</scope>
    <source>
        <strain evidence="13">LMG 24813</strain>
    </source>
</reference>
<protein>
    <submittedName>
        <fullName evidence="12">Urea ABC transporter permease subunit UrtB</fullName>
    </submittedName>
</protein>
<comment type="subcellular location">
    <subcellularLocation>
        <location evidence="1">Cell membrane</location>
        <topology evidence="1">Multi-pass membrane protein</topology>
    </subcellularLocation>
</comment>
<dbReference type="InterPro" id="IPR052157">
    <property type="entry name" value="BCAA_transport_permease"/>
</dbReference>
<dbReference type="PANTHER" id="PTHR11795">
    <property type="entry name" value="BRANCHED-CHAIN AMINO ACID TRANSPORT SYSTEM PERMEASE PROTEIN LIVH"/>
    <property type="match status" value="1"/>
</dbReference>
<evidence type="ECO:0000256" key="3">
    <source>
        <dbReference type="ARBA" id="ARBA00022475"/>
    </source>
</evidence>
<name>A0ABV8NW27_9BURK</name>
<feature type="region of interest" description="Disordered" evidence="9">
    <location>
        <begin position="22"/>
        <end position="41"/>
    </location>
</feature>
<dbReference type="RefSeq" id="WP_217963801.1">
    <property type="nucleotide sequence ID" value="NZ_JAHTBN010000002.1"/>
</dbReference>
<evidence type="ECO:0000256" key="4">
    <source>
        <dbReference type="ARBA" id="ARBA00022692"/>
    </source>
</evidence>
<feature type="transmembrane region" description="Helical" evidence="10">
    <location>
        <begin position="266"/>
        <end position="293"/>
    </location>
</feature>
<keyword evidence="7 10" id="KW-0472">Membrane</keyword>
<organism evidence="12 13">
    <name type="scientific">Candidimonas humi</name>
    <dbReference type="NCBI Taxonomy" id="683355"/>
    <lineage>
        <taxon>Bacteria</taxon>
        <taxon>Pseudomonadati</taxon>
        <taxon>Pseudomonadota</taxon>
        <taxon>Betaproteobacteria</taxon>
        <taxon>Burkholderiales</taxon>
        <taxon>Alcaligenaceae</taxon>
        <taxon>Candidimonas</taxon>
    </lineage>
</organism>
<feature type="transmembrane region" description="Helical" evidence="10">
    <location>
        <begin position="357"/>
        <end position="379"/>
    </location>
</feature>
<evidence type="ECO:0000313" key="12">
    <source>
        <dbReference type="EMBL" id="MFC4201165.1"/>
    </source>
</evidence>
<evidence type="ECO:0000256" key="1">
    <source>
        <dbReference type="ARBA" id="ARBA00004651"/>
    </source>
</evidence>
<keyword evidence="5" id="KW-0029">Amino-acid transport</keyword>
<evidence type="ECO:0000256" key="7">
    <source>
        <dbReference type="ARBA" id="ARBA00023136"/>
    </source>
</evidence>
<evidence type="ECO:0000256" key="6">
    <source>
        <dbReference type="ARBA" id="ARBA00022989"/>
    </source>
</evidence>
<dbReference type="SMART" id="SM00567">
    <property type="entry name" value="EZ_HEAT"/>
    <property type="match status" value="3"/>
</dbReference>
<feature type="signal peptide" evidence="11">
    <location>
        <begin position="1"/>
        <end position="19"/>
    </location>
</feature>
<comment type="caution">
    <text evidence="12">The sequence shown here is derived from an EMBL/GenBank/DDBJ whole genome shotgun (WGS) entry which is preliminary data.</text>
</comment>
<feature type="transmembrane region" description="Helical" evidence="10">
    <location>
        <begin position="523"/>
        <end position="542"/>
    </location>
</feature>
<evidence type="ECO:0000256" key="2">
    <source>
        <dbReference type="ARBA" id="ARBA00022448"/>
    </source>
</evidence>
<feature type="transmembrane region" description="Helical" evidence="10">
    <location>
        <begin position="300"/>
        <end position="319"/>
    </location>
</feature>
<feature type="transmembrane region" description="Helical" evidence="10">
    <location>
        <begin position="493"/>
        <end position="517"/>
    </location>
</feature>
<dbReference type="NCBIfam" id="TIGR03409">
    <property type="entry name" value="urea_trans_UrtB"/>
    <property type="match status" value="1"/>
</dbReference>
<evidence type="ECO:0000256" key="9">
    <source>
        <dbReference type="SAM" id="MobiDB-lite"/>
    </source>
</evidence>
<feature type="transmembrane region" description="Helical" evidence="10">
    <location>
        <begin position="406"/>
        <end position="426"/>
    </location>
</feature>
<keyword evidence="13" id="KW-1185">Reference proteome</keyword>
<feature type="compositionally biased region" description="Low complexity" evidence="9">
    <location>
        <begin position="22"/>
        <end position="36"/>
    </location>
</feature>
<feature type="region of interest" description="Disordered" evidence="9">
    <location>
        <begin position="101"/>
        <end position="122"/>
    </location>
</feature>
<proteinExistence type="inferred from homology"/>
<dbReference type="InterPro" id="IPR001851">
    <property type="entry name" value="ABC_transp_permease"/>
</dbReference>
<evidence type="ECO:0000313" key="13">
    <source>
        <dbReference type="Proteomes" id="UP001595848"/>
    </source>
</evidence>